<dbReference type="PANTHER" id="PTHR35201:SF4">
    <property type="entry name" value="BETA-PINACENE SYNTHASE-RELATED"/>
    <property type="match status" value="1"/>
</dbReference>
<dbReference type="EC" id="4.2.3.-" evidence="1"/>
<keyword evidence="3" id="KW-1185">Reference proteome</keyword>
<dbReference type="STRING" id="394096.DB31_7282"/>
<keyword evidence="1" id="KW-0456">Lyase</keyword>
<protein>
    <recommendedName>
        <fullName evidence="1">Terpene synthase</fullName>
        <ecNumber evidence="1">4.2.3.-</ecNumber>
    </recommendedName>
</protein>
<dbReference type="Pfam" id="PF19086">
    <property type="entry name" value="Terpene_syn_C_2"/>
    <property type="match status" value="1"/>
</dbReference>
<dbReference type="GO" id="GO:0046872">
    <property type="term" value="F:metal ion binding"/>
    <property type="evidence" value="ECO:0007669"/>
    <property type="project" value="UniProtKB-KW"/>
</dbReference>
<dbReference type="GO" id="GO:0010333">
    <property type="term" value="F:terpene synthase activity"/>
    <property type="evidence" value="ECO:0007669"/>
    <property type="project" value="InterPro"/>
</dbReference>
<name>A0A085WK32_9BACT</name>
<dbReference type="AlphaFoldDB" id="A0A085WK32"/>
<dbReference type="InterPro" id="IPR034686">
    <property type="entry name" value="Terpene_cyclase-like_2"/>
</dbReference>
<keyword evidence="1" id="KW-0479">Metal-binding</keyword>
<evidence type="ECO:0000313" key="2">
    <source>
        <dbReference type="EMBL" id="KFE68045.1"/>
    </source>
</evidence>
<sequence length="350" mass="39688">MRLEGHLHLLNAPGHGWPHPVSSPADVARAEQECITWALRKGLIREGEPYFHKFGQTQLAALAACTLPQLPVHRTKWFIYLQAFFFTLDDALDNMIDLRAGAQYLPYSQLQKTFGLFMSMLTGEVPSALSPPASEFPLLESFCEALRDIRELGLETDMPLAWFIASMANYFDAVAWEHGAHTETGYMPTVSTYMHNREQTITYVQSVEAFLAIQRIRLSREHREMHPVKLLLTNTCRHIILVNDVFSLAKELACGELDNVLLLDRGQDREALLRRFKSLLDRLNSLAADITYIALKLRESFPEDRHMLGFVDTLLYNVNGHVAWYAASRRYGHFVRPPALAGIPSLAAAH</sequence>
<proteinExistence type="inferred from homology"/>
<reference evidence="2 3" key="1">
    <citation type="submission" date="2014-04" db="EMBL/GenBank/DDBJ databases">
        <title>Genome assembly of Hyalangium minutum DSM 14724.</title>
        <authorList>
            <person name="Sharma G."/>
            <person name="Subramanian S."/>
        </authorList>
    </citation>
    <scope>NUCLEOTIDE SEQUENCE [LARGE SCALE GENOMIC DNA]</scope>
    <source>
        <strain evidence="2 3">DSM 14724</strain>
    </source>
</reference>
<dbReference type="SUPFAM" id="SSF48576">
    <property type="entry name" value="Terpenoid synthases"/>
    <property type="match status" value="1"/>
</dbReference>
<dbReference type="Gene3D" id="1.10.600.10">
    <property type="entry name" value="Farnesyl Diphosphate Synthase"/>
    <property type="match status" value="1"/>
</dbReference>
<dbReference type="EMBL" id="JMCB01000006">
    <property type="protein sequence ID" value="KFE68045.1"/>
    <property type="molecule type" value="Genomic_DNA"/>
</dbReference>
<comment type="similarity">
    <text evidence="1">Belongs to the terpene synthase family.</text>
</comment>
<organism evidence="2 3">
    <name type="scientific">Hyalangium minutum</name>
    <dbReference type="NCBI Taxonomy" id="394096"/>
    <lineage>
        <taxon>Bacteria</taxon>
        <taxon>Pseudomonadati</taxon>
        <taxon>Myxococcota</taxon>
        <taxon>Myxococcia</taxon>
        <taxon>Myxococcales</taxon>
        <taxon>Cystobacterineae</taxon>
        <taxon>Archangiaceae</taxon>
        <taxon>Hyalangium</taxon>
    </lineage>
</organism>
<accession>A0A085WK32</accession>
<comment type="caution">
    <text evidence="2">The sequence shown here is derived from an EMBL/GenBank/DDBJ whole genome shotgun (WGS) entry which is preliminary data.</text>
</comment>
<gene>
    <name evidence="2" type="ORF">DB31_7282</name>
</gene>
<dbReference type="PANTHER" id="PTHR35201">
    <property type="entry name" value="TERPENE SYNTHASE"/>
    <property type="match status" value="1"/>
</dbReference>
<keyword evidence="1" id="KW-0460">Magnesium</keyword>
<evidence type="ECO:0000313" key="3">
    <source>
        <dbReference type="Proteomes" id="UP000028725"/>
    </source>
</evidence>
<evidence type="ECO:0000256" key="1">
    <source>
        <dbReference type="RuleBase" id="RU366034"/>
    </source>
</evidence>
<dbReference type="InterPro" id="IPR008949">
    <property type="entry name" value="Isoprenoid_synthase_dom_sf"/>
</dbReference>
<dbReference type="Proteomes" id="UP000028725">
    <property type="component" value="Unassembled WGS sequence"/>
</dbReference>
<comment type="cofactor">
    <cofactor evidence="1">
        <name>Mg(2+)</name>
        <dbReference type="ChEBI" id="CHEBI:18420"/>
    </cofactor>
</comment>